<dbReference type="AlphaFoldDB" id="A0A1S7LHD3"/>
<proteinExistence type="predicted"/>
<name>A0A1S7LHD3_MAGMO</name>
<keyword evidence="1" id="KW-0472">Membrane</keyword>
<accession>A0A1S7LHD3</accession>
<keyword evidence="1" id="KW-1133">Transmembrane helix</keyword>
<reference evidence="2" key="1">
    <citation type="submission" date="2015-04" db="EMBL/GenBank/DDBJ databases">
        <authorList>
            <person name="Syromyatnikov M.Y."/>
            <person name="Popov V.N."/>
        </authorList>
    </citation>
    <scope>NUCLEOTIDE SEQUENCE</scope>
    <source>
        <strain evidence="2">MO-1</strain>
    </source>
</reference>
<sequence length="311" mass="36051">MVTIRYGVFSRLCREDAMRFSTDTKSDSERIKEKVDKFSGDETSFLESLKEPDQVTVASNLYSLMEGMLFGKIKRMGLSVLLLLFFAGGVTYVQIIETAKEVAGKATEDNLANYFDSVEQQKNLEEMAKEVIHQKVTSLIQAEIQGRVESAEKELESKFKEKYEKVEQQVVKRTLELTEINLKEKVRKNFANIVLDQERPDSMIKSESVQQKNSRSNYFVIVKWSTDLQDFKREYENLKRKNAPYLDRLKICDPVGAEKGSIMVISPSVSYQDALKLRRRAKGNYYRKDSYIWPVSKLDHDINNCWSVREL</sequence>
<dbReference type="EMBL" id="LO017727">
    <property type="protein sequence ID" value="CRH05206.1"/>
    <property type="molecule type" value="Genomic_DNA"/>
</dbReference>
<protein>
    <submittedName>
        <fullName evidence="2">Uncharacterized protein</fullName>
    </submittedName>
</protein>
<evidence type="ECO:0000313" key="2">
    <source>
        <dbReference type="EMBL" id="CRH05206.1"/>
    </source>
</evidence>
<feature type="transmembrane region" description="Helical" evidence="1">
    <location>
        <begin position="76"/>
        <end position="95"/>
    </location>
</feature>
<gene>
    <name evidence="2" type="ORF">MAGMO_1008</name>
</gene>
<organism evidence="2">
    <name type="scientific">Magnetococcus massalia (strain MO-1)</name>
    <dbReference type="NCBI Taxonomy" id="451514"/>
    <lineage>
        <taxon>Bacteria</taxon>
        <taxon>Pseudomonadati</taxon>
        <taxon>Pseudomonadota</taxon>
        <taxon>Magnetococcia</taxon>
        <taxon>Magnetococcales</taxon>
        <taxon>Magnetococcaceae</taxon>
        <taxon>Magnetococcus</taxon>
    </lineage>
</organism>
<evidence type="ECO:0000256" key="1">
    <source>
        <dbReference type="SAM" id="Phobius"/>
    </source>
</evidence>
<keyword evidence="1" id="KW-0812">Transmembrane</keyword>